<sequence>MSANRAAPQLTARASSTTGRDSSGLGAAVPSRCLAARQWGRGAGGAVSAVLDVRESQAPSTSSTTDSVTCQSKH</sequence>
<dbReference type="AlphaFoldDB" id="A0A5J9T4L3"/>
<dbReference type="Proteomes" id="UP000324897">
    <property type="component" value="Unassembled WGS sequence"/>
</dbReference>
<dbReference type="Gramene" id="TVU06272">
    <property type="protein sequence ID" value="TVU06272"/>
    <property type="gene ID" value="EJB05_49475"/>
</dbReference>
<accession>A0A5J9T4L3</accession>
<reference evidence="2 3" key="1">
    <citation type="journal article" date="2019" name="Sci. Rep.">
        <title>A high-quality genome of Eragrostis curvula grass provides insights into Poaceae evolution and supports new strategies to enhance forage quality.</title>
        <authorList>
            <person name="Carballo J."/>
            <person name="Santos B.A.C.M."/>
            <person name="Zappacosta D."/>
            <person name="Garbus I."/>
            <person name="Selva J.P."/>
            <person name="Gallo C.A."/>
            <person name="Diaz A."/>
            <person name="Albertini E."/>
            <person name="Caccamo M."/>
            <person name="Echenique V."/>
        </authorList>
    </citation>
    <scope>NUCLEOTIDE SEQUENCE [LARGE SCALE GENOMIC DNA]</scope>
    <source>
        <strain evidence="3">cv. Victoria</strain>
        <tissue evidence="2">Leaf</tissue>
    </source>
</reference>
<protein>
    <submittedName>
        <fullName evidence="2">Uncharacterized protein</fullName>
    </submittedName>
</protein>
<feature type="region of interest" description="Disordered" evidence="1">
    <location>
        <begin position="1"/>
        <end position="27"/>
    </location>
</feature>
<evidence type="ECO:0000256" key="1">
    <source>
        <dbReference type="SAM" id="MobiDB-lite"/>
    </source>
</evidence>
<proteinExistence type="predicted"/>
<evidence type="ECO:0000313" key="3">
    <source>
        <dbReference type="Proteomes" id="UP000324897"/>
    </source>
</evidence>
<gene>
    <name evidence="2" type="ORF">EJB05_49475</name>
</gene>
<feature type="compositionally biased region" description="Polar residues" evidence="1">
    <location>
        <begin position="57"/>
        <end position="74"/>
    </location>
</feature>
<feature type="compositionally biased region" description="Polar residues" evidence="1">
    <location>
        <begin position="12"/>
        <end position="21"/>
    </location>
</feature>
<keyword evidence="3" id="KW-1185">Reference proteome</keyword>
<evidence type="ECO:0000313" key="2">
    <source>
        <dbReference type="EMBL" id="TVU06272.1"/>
    </source>
</evidence>
<name>A0A5J9T4L3_9POAL</name>
<comment type="caution">
    <text evidence="2">The sequence shown here is derived from an EMBL/GenBank/DDBJ whole genome shotgun (WGS) entry which is preliminary data.</text>
</comment>
<organism evidence="2 3">
    <name type="scientific">Eragrostis curvula</name>
    <name type="common">weeping love grass</name>
    <dbReference type="NCBI Taxonomy" id="38414"/>
    <lineage>
        <taxon>Eukaryota</taxon>
        <taxon>Viridiplantae</taxon>
        <taxon>Streptophyta</taxon>
        <taxon>Embryophyta</taxon>
        <taxon>Tracheophyta</taxon>
        <taxon>Spermatophyta</taxon>
        <taxon>Magnoliopsida</taxon>
        <taxon>Liliopsida</taxon>
        <taxon>Poales</taxon>
        <taxon>Poaceae</taxon>
        <taxon>PACMAD clade</taxon>
        <taxon>Chloridoideae</taxon>
        <taxon>Eragrostideae</taxon>
        <taxon>Eragrostidinae</taxon>
        <taxon>Eragrostis</taxon>
    </lineage>
</organism>
<feature type="region of interest" description="Disordered" evidence="1">
    <location>
        <begin position="54"/>
        <end position="74"/>
    </location>
</feature>
<dbReference type="EMBL" id="RWGY01000051">
    <property type="protein sequence ID" value="TVU06272.1"/>
    <property type="molecule type" value="Genomic_DNA"/>
</dbReference>